<sequence length="134" mass="15211">VTPTRAQEITWKVAEMSFRYECLALDLEGCGRNREAEVLKFFPGPPLNPKLEESKLGFAAADPQSRLPSILGLASLMRDWRFDCRSQLINRASELAEGHWDRDTIGELEDSVASYYTQSFFEVYGRAPVVPLRL</sequence>
<evidence type="ECO:0000313" key="3">
    <source>
        <dbReference type="Proteomes" id="UP001219525"/>
    </source>
</evidence>
<evidence type="ECO:0000313" key="1">
    <source>
        <dbReference type="EMBL" id="KAJ7194997.1"/>
    </source>
</evidence>
<reference evidence="1" key="1">
    <citation type="submission" date="2023-03" db="EMBL/GenBank/DDBJ databases">
        <title>Massive genome expansion in bonnet fungi (Mycena s.s.) driven by repeated elements and novel gene families across ecological guilds.</title>
        <authorList>
            <consortium name="Lawrence Berkeley National Laboratory"/>
            <person name="Harder C.B."/>
            <person name="Miyauchi S."/>
            <person name="Viragh M."/>
            <person name="Kuo A."/>
            <person name="Thoen E."/>
            <person name="Andreopoulos B."/>
            <person name="Lu D."/>
            <person name="Skrede I."/>
            <person name="Drula E."/>
            <person name="Henrissat B."/>
            <person name="Morin E."/>
            <person name="Kohler A."/>
            <person name="Barry K."/>
            <person name="LaButti K."/>
            <person name="Morin E."/>
            <person name="Salamov A."/>
            <person name="Lipzen A."/>
            <person name="Mereny Z."/>
            <person name="Hegedus B."/>
            <person name="Baldrian P."/>
            <person name="Stursova M."/>
            <person name="Weitz H."/>
            <person name="Taylor A."/>
            <person name="Grigoriev I.V."/>
            <person name="Nagy L.G."/>
            <person name="Martin F."/>
            <person name="Kauserud H."/>
        </authorList>
    </citation>
    <scope>NUCLEOTIDE SEQUENCE</scope>
    <source>
        <strain evidence="1">9144</strain>
    </source>
</reference>
<proteinExistence type="predicted"/>
<dbReference type="EMBL" id="JARJCW010000094">
    <property type="protein sequence ID" value="KAJ7194997.1"/>
    <property type="molecule type" value="Genomic_DNA"/>
</dbReference>
<dbReference type="AlphaFoldDB" id="A0AAD6UV16"/>
<name>A0AAD6UV16_9AGAR</name>
<comment type="caution">
    <text evidence="1">The sequence shown here is derived from an EMBL/GenBank/DDBJ whole genome shotgun (WGS) entry which is preliminary data.</text>
</comment>
<dbReference type="Proteomes" id="UP001219525">
    <property type="component" value="Unassembled WGS sequence"/>
</dbReference>
<protein>
    <submittedName>
        <fullName evidence="1">Uncharacterized protein</fullName>
    </submittedName>
</protein>
<dbReference type="EMBL" id="JARJCW010000003">
    <property type="protein sequence ID" value="KAJ7227025.1"/>
    <property type="molecule type" value="Genomic_DNA"/>
</dbReference>
<keyword evidence="3" id="KW-1185">Reference proteome</keyword>
<feature type="non-terminal residue" evidence="1">
    <location>
        <position position="1"/>
    </location>
</feature>
<gene>
    <name evidence="2" type="ORF">GGX14DRAFT_314827</name>
    <name evidence="1" type="ORF">GGX14DRAFT_324309</name>
</gene>
<organism evidence="1 3">
    <name type="scientific">Mycena pura</name>
    <dbReference type="NCBI Taxonomy" id="153505"/>
    <lineage>
        <taxon>Eukaryota</taxon>
        <taxon>Fungi</taxon>
        <taxon>Dikarya</taxon>
        <taxon>Basidiomycota</taxon>
        <taxon>Agaricomycotina</taxon>
        <taxon>Agaricomycetes</taxon>
        <taxon>Agaricomycetidae</taxon>
        <taxon>Agaricales</taxon>
        <taxon>Marasmiineae</taxon>
        <taxon>Mycenaceae</taxon>
        <taxon>Mycena</taxon>
    </lineage>
</organism>
<feature type="non-terminal residue" evidence="1">
    <location>
        <position position="134"/>
    </location>
</feature>
<evidence type="ECO:0000313" key="2">
    <source>
        <dbReference type="EMBL" id="KAJ7227025.1"/>
    </source>
</evidence>
<accession>A0AAD6UV16</accession>